<accession>A0A4V1QV88</accession>
<dbReference type="Pfam" id="PF17132">
    <property type="entry name" value="Glyco_hydro_106"/>
    <property type="match status" value="1"/>
</dbReference>
<dbReference type="PANTHER" id="PTHR36848:SF2">
    <property type="entry name" value="SECRETED PROTEIN"/>
    <property type="match status" value="1"/>
</dbReference>
<dbReference type="AlphaFoldDB" id="A0A4V1QV88"/>
<protein>
    <recommendedName>
        <fullName evidence="4">Glycoside hydrolase family 42 N-terminal domain-containing protein</fullName>
    </recommendedName>
</protein>
<dbReference type="RefSeq" id="WP_129224843.1">
    <property type="nucleotide sequence ID" value="NZ_SDOZ01000002.1"/>
</dbReference>
<comment type="caution">
    <text evidence="2">The sequence shown here is derived from an EMBL/GenBank/DDBJ whole genome shotgun (WGS) entry which is preliminary data.</text>
</comment>
<keyword evidence="1" id="KW-0732">Signal</keyword>
<sequence>MKRTIAVCLACLTAAALLLSGCGKVDDKLTPPPIVGNERTFDEEAFSDPALKFRPLPIIHASEFETNGVDKATLDMLKEYGYGGVATNVSFLENYLESEEMWDSLVSNVEYAIEELGLRVWLYDELHYPSGAAGGLVLRDHPEWQAEGLVNGTKIVSAGARVEISAPHGHSFAFAKAFAGTGVDDMDLSDCVDLMPRVKNGTLTWQADKDRVVAVQYVKYFYEGTHAVNNWAELRRYINVLKAEPVQEFIRVTHEQYKSRLGKYFGNGIEAFFTDEPSMLGTYFDGPPTTPGVKDPVDPDIPLLPTANYSSDMTEKFLKLRGYSPENYYSYLYEGESDAAKRFRWDYYKTLGELMASNYSGQIGAWCEDNGVSLTGHFLLEEDIYMHPIFNGNIMRNLSNMQMPGIDLLTANPATAVNWCSTTAKFAASAAHFGGKSKVMSEVSAAFDAVETSDMYAKLGSVAVQYAMGVNQIGTFYRPHLMSEEENRLFTDTIGRMGYMLDGGVHESNVAVYYPIEGIYIDTLPPAHLNRFNDKVRSTSANFSDLVRTLVGNQIDYDILDAVNLAACEVEEGALVTPSGERFKAIVVPRTKALEDAAVQKLAEAAAGGVSVIMQNTNGILSNTAAGQAALTQALDDITTSRNFSYQKTATNVSDYLRELGVKSVVLEKSNRDVVAVKHKYKNNSVFMFVNSSPQNVNITVRLNEIGDLYRQWDVYGGAVELISVRTEGEETIVDLSLPANRCTFITVE</sequence>
<evidence type="ECO:0000313" key="3">
    <source>
        <dbReference type="Proteomes" id="UP000291269"/>
    </source>
</evidence>
<dbReference type="OrthoDB" id="9761519at2"/>
<evidence type="ECO:0008006" key="4">
    <source>
        <dbReference type="Google" id="ProtNLM"/>
    </source>
</evidence>
<evidence type="ECO:0000256" key="1">
    <source>
        <dbReference type="SAM" id="SignalP"/>
    </source>
</evidence>
<evidence type="ECO:0000313" key="2">
    <source>
        <dbReference type="EMBL" id="RXZ61806.1"/>
    </source>
</evidence>
<feature type="signal peptide" evidence="1">
    <location>
        <begin position="1"/>
        <end position="25"/>
    </location>
</feature>
<name>A0A4V1QV88_9FIRM</name>
<keyword evidence="3" id="KW-1185">Reference proteome</keyword>
<feature type="chain" id="PRO_5020961417" description="Glycoside hydrolase family 42 N-terminal domain-containing protein" evidence="1">
    <location>
        <begin position="26"/>
        <end position="749"/>
    </location>
</feature>
<dbReference type="EMBL" id="SDOZ01000002">
    <property type="protein sequence ID" value="RXZ61806.1"/>
    <property type="molecule type" value="Genomic_DNA"/>
</dbReference>
<reference evidence="2 3" key="1">
    <citation type="journal article" date="2019" name="Gut">
        <title>Antibiotics-induced monodominance of a novel gut bacterial order.</title>
        <authorList>
            <person name="Hildebrand F."/>
            <person name="Moitinho-Silva L."/>
            <person name="Blasche S."/>
            <person name="Jahn M.T."/>
            <person name="Gossmann T.I."/>
            <person name="Heuerta-Cepas J."/>
            <person name="Hercog R."/>
            <person name="Luetge M."/>
            <person name="Bahram M."/>
            <person name="Pryszlak A."/>
            <person name="Alves R.J."/>
            <person name="Waszak S.M."/>
            <person name="Zhu A."/>
            <person name="Ye L."/>
            <person name="Costea P.I."/>
            <person name="Aalvink S."/>
            <person name="Belzer C."/>
            <person name="Forslund S.K."/>
            <person name="Sunagawa S."/>
            <person name="Hentschel U."/>
            <person name="Merten C."/>
            <person name="Patil K.R."/>
            <person name="Benes V."/>
            <person name="Bork P."/>
        </authorList>
    </citation>
    <scope>NUCLEOTIDE SEQUENCE [LARGE SCALE GENOMIC DNA]</scope>
    <source>
        <strain evidence="2 3">HDS1380</strain>
    </source>
</reference>
<dbReference type="InterPro" id="IPR053161">
    <property type="entry name" value="Ulvan_degrading_GH"/>
</dbReference>
<dbReference type="PANTHER" id="PTHR36848">
    <property type="entry name" value="DNA-BINDING PROTEIN (PUTATIVE SECRETED PROTEIN)-RELATED"/>
    <property type="match status" value="1"/>
</dbReference>
<organism evidence="2 3">
    <name type="scientific">Candidatus Borkfalkia ceftriaxoniphila</name>
    <dbReference type="NCBI Taxonomy" id="2508949"/>
    <lineage>
        <taxon>Bacteria</taxon>
        <taxon>Bacillati</taxon>
        <taxon>Bacillota</taxon>
        <taxon>Clostridia</taxon>
        <taxon>Christensenellales</taxon>
        <taxon>Christensenellaceae</taxon>
        <taxon>Candidatus Borkfalkia</taxon>
    </lineage>
</organism>
<dbReference type="PROSITE" id="PS51257">
    <property type="entry name" value="PROKAR_LIPOPROTEIN"/>
    <property type="match status" value="1"/>
</dbReference>
<proteinExistence type="predicted"/>
<gene>
    <name evidence="2" type="ORF">ESZ91_05300</name>
</gene>
<dbReference type="Proteomes" id="UP000291269">
    <property type="component" value="Unassembled WGS sequence"/>
</dbReference>